<keyword evidence="1" id="KW-0472">Membrane</keyword>
<keyword evidence="3" id="KW-1185">Reference proteome</keyword>
<comment type="caution">
    <text evidence="2">The sequence shown here is derived from an EMBL/GenBank/DDBJ whole genome shotgun (WGS) entry which is preliminary data.</text>
</comment>
<evidence type="ECO:0000313" key="2">
    <source>
        <dbReference type="EMBL" id="MBW3365989.1"/>
    </source>
</evidence>
<keyword evidence="1" id="KW-1133">Transmembrane helix</keyword>
<feature type="transmembrane region" description="Helical" evidence="1">
    <location>
        <begin position="118"/>
        <end position="136"/>
    </location>
</feature>
<dbReference type="Proteomes" id="UP000774935">
    <property type="component" value="Unassembled WGS sequence"/>
</dbReference>
<proteinExistence type="predicted"/>
<feature type="transmembrane region" description="Helical" evidence="1">
    <location>
        <begin position="7"/>
        <end position="27"/>
    </location>
</feature>
<sequence length="154" mass="17362">MLFGLQLGFTFVVLVGIYMLFALLDYTGGFDSFIGFIVFQPVIAAVLSVLTIILCFIIGLPIRFNRTVNQWWTKNFIVAFMLAIVGFTFLILSVLPLFTEVVPVTIDKDSLNETIPNGWFAITGWFVTAFALLHTFPPYILKQKTITLLNTIKL</sequence>
<reference evidence="2 3" key="1">
    <citation type="submission" date="2021-07" db="EMBL/GenBank/DDBJ databases">
        <authorList>
            <person name="Kim M.K."/>
        </authorList>
    </citation>
    <scope>NUCLEOTIDE SEQUENCE [LARGE SCALE GENOMIC DNA]</scope>
    <source>
        <strain evidence="2 3">HLY7-15</strain>
    </source>
</reference>
<protein>
    <recommendedName>
        <fullName evidence="4">DUF2798 domain-containing protein</fullName>
    </recommendedName>
</protein>
<gene>
    <name evidence="2" type="ORF">KYK27_13085</name>
</gene>
<accession>A0ABS6XDF2</accession>
<feature type="transmembrane region" description="Helical" evidence="1">
    <location>
        <begin position="76"/>
        <end position="98"/>
    </location>
</feature>
<evidence type="ECO:0000256" key="1">
    <source>
        <dbReference type="SAM" id="Phobius"/>
    </source>
</evidence>
<name>A0ABS6XDF2_9BACT</name>
<evidence type="ECO:0000313" key="3">
    <source>
        <dbReference type="Proteomes" id="UP000774935"/>
    </source>
</evidence>
<feature type="transmembrane region" description="Helical" evidence="1">
    <location>
        <begin position="33"/>
        <end position="64"/>
    </location>
</feature>
<organism evidence="2 3">
    <name type="scientific">Pontibacter populi</name>
    <dbReference type="NCBI Taxonomy" id="890055"/>
    <lineage>
        <taxon>Bacteria</taxon>
        <taxon>Pseudomonadati</taxon>
        <taxon>Bacteroidota</taxon>
        <taxon>Cytophagia</taxon>
        <taxon>Cytophagales</taxon>
        <taxon>Hymenobacteraceae</taxon>
        <taxon>Pontibacter</taxon>
    </lineage>
</organism>
<evidence type="ECO:0008006" key="4">
    <source>
        <dbReference type="Google" id="ProtNLM"/>
    </source>
</evidence>
<keyword evidence="1" id="KW-0812">Transmembrane</keyword>
<dbReference type="EMBL" id="JAHWXQ010000003">
    <property type="protein sequence ID" value="MBW3365989.1"/>
    <property type="molecule type" value="Genomic_DNA"/>
</dbReference>
<dbReference type="RefSeq" id="WP_199110492.1">
    <property type="nucleotide sequence ID" value="NZ_JAHWXQ010000003.1"/>
</dbReference>